<dbReference type="AlphaFoldDB" id="A0A840Z1T0"/>
<comment type="caution">
    <text evidence="2">The sequence shown here is derived from an EMBL/GenBank/DDBJ whole genome shotgun (WGS) entry which is preliminary data.</text>
</comment>
<keyword evidence="3" id="KW-1185">Reference proteome</keyword>
<accession>A0A840Z1T0</accession>
<name>A0A840Z1T0_9SPHN</name>
<proteinExistence type="predicted"/>
<feature type="region of interest" description="Disordered" evidence="1">
    <location>
        <begin position="307"/>
        <end position="327"/>
    </location>
</feature>
<dbReference type="EMBL" id="JACIJI010000006">
    <property type="protein sequence ID" value="MBB5719875.1"/>
    <property type="molecule type" value="Genomic_DNA"/>
</dbReference>
<reference evidence="2 3" key="1">
    <citation type="submission" date="2020-08" db="EMBL/GenBank/DDBJ databases">
        <title>Genomic Encyclopedia of Type Strains, Phase IV (KMG-IV): sequencing the most valuable type-strain genomes for metagenomic binning, comparative biology and taxonomic classification.</title>
        <authorList>
            <person name="Goeker M."/>
        </authorList>
    </citation>
    <scope>NUCLEOTIDE SEQUENCE [LARGE SCALE GENOMIC DNA]</scope>
    <source>
        <strain evidence="2 3">DSM 27203</strain>
    </source>
</reference>
<evidence type="ECO:0000313" key="2">
    <source>
        <dbReference type="EMBL" id="MBB5719875.1"/>
    </source>
</evidence>
<dbReference type="Pfam" id="PF11185">
    <property type="entry name" value="DUF2971"/>
    <property type="match status" value="1"/>
</dbReference>
<dbReference type="InterPro" id="IPR021352">
    <property type="entry name" value="DUF2971"/>
</dbReference>
<evidence type="ECO:0000256" key="1">
    <source>
        <dbReference type="SAM" id="MobiDB-lite"/>
    </source>
</evidence>
<organism evidence="2 3">
    <name type="scientific">Stakelama sediminis</name>
    <dbReference type="NCBI Taxonomy" id="463200"/>
    <lineage>
        <taxon>Bacteria</taxon>
        <taxon>Pseudomonadati</taxon>
        <taxon>Pseudomonadota</taxon>
        <taxon>Alphaproteobacteria</taxon>
        <taxon>Sphingomonadales</taxon>
        <taxon>Sphingomonadaceae</taxon>
        <taxon>Stakelama</taxon>
    </lineage>
</organism>
<dbReference type="RefSeq" id="WP_246359902.1">
    <property type="nucleotide sequence ID" value="NZ_BAABIF010000006.1"/>
</dbReference>
<protein>
    <recommendedName>
        <fullName evidence="4">DUF2971 domain-containing protein</fullName>
    </recommendedName>
</protein>
<gene>
    <name evidence="2" type="ORF">FHR23_002831</name>
</gene>
<sequence length="327" mass="37570">MMADRTLPKRLYKYRGFSNLTLGMLVEDTVYFADPSTFNDPLDTKAVLDTDIAADALEAILSQMIEARTQAEMSAAAKTIRYRGPKTLDHIARQSRKAAERLLLDIRYNATDPDYEMEDPERFLLGQYVQEELLRRYDKGVYSLAERVNCPLMWSHYGDQHRGLCLGYSVPEASTGNVEKIRYGGSRLVKASDVSAMMAGQEPARRRVDEAVLLKKAKPWAYEREWRLIGPRGQRNSPLELEEVVFGMRCPTAVRFAVVKAMENRDRPVSFFEIREQWGQFLLVKRAVDLDELKVSLPRRHRSFDHIFADRDNGDPPRPKEENPTHG</sequence>
<evidence type="ECO:0008006" key="4">
    <source>
        <dbReference type="Google" id="ProtNLM"/>
    </source>
</evidence>
<evidence type="ECO:0000313" key="3">
    <source>
        <dbReference type="Proteomes" id="UP000554342"/>
    </source>
</evidence>
<dbReference type="Proteomes" id="UP000554342">
    <property type="component" value="Unassembled WGS sequence"/>
</dbReference>